<dbReference type="EMBL" id="CP000252">
    <property type="protein sequence ID" value="ABC78478.1"/>
    <property type="molecule type" value="Genomic_DNA"/>
</dbReference>
<sequence length="379" mass="42844">MKICLVSSMHPPHDKRVFDKEAVTLSSNGYKVLHLCPGTASDSGVFNDVEIVPYCRPSGIKGRLLQIFQLYRMANKINADVYHCNEVDSWFVGVLLKILRKKLCVFDVHEHYPSTFAESRFPKWIQPAVSSLVKLIFRLFLPFTDRLVLAKKSVSDDFPNSDSKKVLVRNFTPLSGINFTGVREVVPKGSDVTLIHLGLFGKIRGWPQTLEALKTMKQKNVRLVVIGDFNDGSRADFDSVVSAYGLNDRVVVYDWMPFEDAFKHLMQAHIGLVVFQPGILNHVYAMPHKMFDYMAAGMAVICPEFAMEVAPFVKEAKCGLLVDTANPADLAKKLDELVSSPDLIHEMGVRAQKAVQQHYNWEAEAKHLIQMYKELEELQ</sequence>
<dbReference type="OrthoDB" id="5449954at2"/>
<dbReference type="Pfam" id="PF00534">
    <property type="entry name" value="Glycos_transf_1"/>
    <property type="match status" value="1"/>
</dbReference>
<evidence type="ECO:0000313" key="5">
    <source>
        <dbReference type="EMBL" id="ABC78478.1"/>
    </source>
</evidence>
<dbReference type="PANTHER" id="PTHR12526">
    <property type="entry name" value="GLYCOSYLTRANSFERASE"/>
    <property type="match status" value="1"/>
</dbReference>
<feature type="domain" description="Glycosyl transferase family 1" evidence="3">
    <location>
        <begin position="190"/>
        <end position="353"/>
    </location>
</feature>
<keyword evidence="6" id="KW-1185">Reference proteome</keyword>
<protein>
    <submittedName>
        <fullName evidence="5">Glycosyltransferase</fullName>
        <ecNumber evidence="5">2.4.1.-</ecNumber>
    </submittedName>
</protein>
<dbReference type="DNASU" id="3883395"/>
<dbReference type="EC" id="2.4.1.-" evidence="5"/>
<accession>Q2LWM1</accession>
<dbReference type="GO" id="GO:0016757">
    <property type="term" value="F:glycosyltransferase activity"/>
    <property type="evidence" value="ECO:0007669"/>
    <property type="project" value="UniProtKB-KW"/>
</dbReference>
<evidence type="ECO:0000256" key="1">
    <source>
        <dbReference type="ARBA" id="ARBA00022676"/>
    </source>
</evidence>
<dbReference type="PANTHER" id="PTHR12526:SF629">
    <property type="entry name" value="TEICHURONIC ACID BIOSYNTHESIS GLYCOSYLTRANSFERASE TUAH-RELATED"/>
    <property type="match status" value="1"/>
</dbReference>
<dbReference type="KEGG" id="sat:SYN_02681"/>
<dbReference type="eggNOG" id="COG0438">
    <property type="taxonomic scope" value="Bacteria"/>
</dbReference>
<dbReference type="RefSeq" id="WP_011418497.1">
    <property type="nucleotide sequence ID" value="NC_007759.1"/>
</dbReference>
<reference evidence="5 6" key="1">
    <citation type="journal article" date="2007" name="Proc. Natl. Acad. Sci. U.S.A.">
        <title>The genome of Syntrophus aciditrophicus: life at the thermodynamic limit of microbial growth.</title>
        <authorList>
            <person name="McInerney M.J."/>
            <person name="Rohlin L."/>
            <person name="Mouttaki H."/>
            <person name="Kim U."/>
            <person name="Krupp R.S."/>
            <person name="Rios-Hernandez L."/>
            <person name="Sieber J."/>
            <person name="Struchtemeyer C.G."/>
            <person name="Bhattacharyya A."/>
            <person name="Campbell J.W."/>
            <person name="Gunsalus R.P."/>
        </authorList>
    </citation>
    <scope>NUCLEOTIDE SEQUENCE [LARGE SCALE GENOMIC DNA]</scope>
    <source>
        <strain evidence="5 6">SB</strain>
    </source>
</reference>
<dbReference type="AlphaFoldDB" id="Q2LWM1"/>
<feature type="domain" description="Glycosyltransferase subfamily 4-like N-terminal" evidence="4">
    <location>
        <begin position="24"/>
        <end position="154"/>
    </location>
</feature>
<dbReference type="Pfam" id="PF13439">
    <property type="entry name" value="Glyco_transf_4"/>
    <property type="match status" value="1"/>
</dbReference>
<proteinExistence type="predicted"/>
<dbReference type="SUPFAM" id="SSF53756">
    <property type="entry name" value="UDP-Glycosyltransferase/glycogen phosphorylase"/>
    <property type="match status" value="1"/>
</dbReference>
<keyword evidence="2 5" id="KW-0808">Transferase</keyword>
<evidence type="ECO:0000313" key="6">
    <source>
        <dbReference type="Proteomes" id="UP000001933"/>
    </source>
</evidence>
<gene>
    <name evidence="5" type="ORF">SYN_02681</name>
</gene>
<dbReference type="CAZy" id="GT4">
    <property type="family name" value="Glycosyltransferase Family 4"/>
</dbReference>
<evidence type="ECO:0000256" key="2">
    <source>
        <dbReference type="ARBA" id="ARBA00022679"/>
    </source>
</evidence>
<dbReference type="Gene3D" id="3.40.50.2000">
    <property type="entry name" value="Glycogen Phosphorylase B"/>
    <property type="match status" value="2"/>
</dbReference>
<dbReference type="InParanoid" id="Q2LWM1"/>
<dbReference type="Proteomes" id="UP000001933">
    <property type="component" value="Chromosome"/>
</dbReference>
<dbReference type="InterPro" id="IPR001296">
    <property type="entry name" value="Glyco_trans_1"/>
</dbReference>
<dbReference type="HOGENOM" id="CLU_009583_36_1_7"/>
<keyword evidence="1 5" id="KW-0328">Glycosyltransferase</keyword>
<dbReference type="CDD" id="cd03794">
    <property type="entry name" value="GT4_WbuB-like"/>
    <property type="match status" value="1"/>
</dbReference>
<evidence type="ECO:0000259" key="4">
    <source>
        <dbReference type="Pfam" id="PF13439"/>
    </source>
</evidence>
<name>Q2LWM1_SYNAS</name>
<evidence type="ECO:0000259" key="3">
    <source>
        <dbReference type="Pfam" id="PF00534"/>
    </source>
</evidence>
<dbReference type="InterPro" id="IPR028098">
    <property type="entry name" value="Glyco_trans_4-like_N"/>
</dbReference>
<dbReference type="STRING" id="56780.SYN_02681"/>
<organism evidence="5 6">
    <name type="scientific">Syntrophus aciditrophicus (strain SB)</name>
    <dbReference type="NCBI Taxonomy" id="56780"/>
    <lineage>
        <taxon>Bacteria</taxon>
        <taxon>Pseudomonadati</taxon>
        <taxon>Thermodesulfobacteriota</taxon>
        <taxon>Syntrophia</taxon>
        <taxon>Syntrophales</taxon>
        <taxon>Syntrophaceae</taxon>
        <taxon>Syntrophus</taxon>
    </lineage>
</organism>